<dbReference type="InterPro" id="IPR004013">
    <property type="entry name" value="PHP_dom"/>
</dbReference>
<organism evidence="2 3">
    <name type="scientific">Candidatus Fervidibacter sacchari</name>
    <dbReference type="NCBI Taxonomy" id="1448929"/>
    <lineage>
        <taxon>Bacteria</taxon>
        <taxon>Candidatus Fervidibacterota</taxon>
        <taxon>Candidatus Fervidibacter</taxon>
    </lineage>
</organism>
<dbReference type="InterPro" id="IPR016195">
    <property type="entry name" value="Pol/histidinol_Pase-like"/>
</dbReference>
<evidence type="ECO:0000313" key="3">
    <source>
        <dbReference type="Proteomes" id="UP001204798"/>
    </source>
</evidence>
<accession>A0ABT2EMG4</accession>
<dbReference type="InterPro" id="IPR003141">
    <property type="entry name" value="Pol/His_phosphatase_N"/>
</dbReference>
<dbReference type="SUPFAM" id="SSF89550">
    <property type="entry name" value="PHP domain-like"/>
    <property type="match status" value="1"/>
</dbReference>
<gene>
    <name evidence="2" type="ORF">M2350_001264</name>
</gene>
<dbReference type="Pfam" id="PF02811">
    <property type="entry name" value="PHP"/>
    <property type="match status" value="1"/>
</dbReference>
<dbReference type="Gene3D" id="3.20.20.140">
    <property type="entry name" value="Metal-dependent hydrolases"/>
    <property type="match status" value="1"/>
</dbReference>
<keyword evidence="3" id="KW-1185">Reference proteome</keyword>
<evidence type="ECO:0000313" key="2">
    <source>
        <dbReference type="EMBL" id="MCS3918864.1"/>
    </source>
</evidence>
<comment type="caution">
    <text evidence="2">The sequence shown here is derived from an EMBL/GenBank/DDBJ whole genome shotgun (WGS) entry which is preliminary data.</text>
</comment>
<dbReference type="EMBL" id="JANUCP010000002">
    <property type="protein sequence ID" value="MCS3918864.1"/>
    <property type="molecule type" value="Genomic_DNA"/>
</dbReference>
<dbReference type="PANTHER" id="PTHR36928:SF1">
    <property type="entry name" value="PHOSPHATASE YCDX-RELATED"/>
    <property type="match status" value="1"/>
</dbReference>
<sequence>MRYDLHTHSLFSDGRDSVMDMVRAAEAAGLDTLAITDHVEADRWGNPIVDWLDSMLREVEAIRGKAKVRLLVGIEASLLDTKGHATVTPQVYNIVDLVLCGIEWGTLGIAQNPPESKVALQRNLVTAYGNLAMNPWVDIIAHPFNLGRFPSPLRLSEIATSAVREIAAAFREGNKAFELNNTLWWWFPNQSPDEVLRDYARIVEEFAVVGVKFVFGSDAHSLHGVGNLRWAERLAQIVGLKPEHFLTPEQLRYQRLQKLL</sequence>
<protein>
    <submittedName>
        <fullName evidence="2">Histidinol phosphatase-like PHP family hydrolase</fullName>
    </submittedName>
</protein>
<name>A0ABT2EMG4_9BACT</name>
<evidence type="ECO:0000259" key="1">
    <source>
        <dbReference type="SMART" id="SM00481"/>
    </source>
</evidence>
<dbReference type="SMART" id="SM00481">
    <property type="entry name" value="POLIIIAc"/>
    <property type="match status" value="1"/>
</dbReference>
<reference evidence="2 3" key="1">
    <citation type="submission" date="2022-08" db="EMBL/GenBank/DDBJ databases">
        <title>Bacterial and archaeal communities from various locations to study Microbial Dark Matter (Phase II).</title>
        <authorList>
            <person name="Stepanauskas R."/>
        </authorList>
    </citation>
    <scope>NUCLEOTIDE SEQUENCE [LARGE SCALE GENOMIC DNA]</scope>
    <source>
        <strain evidence="2 3">PD1</strain>
    </source>
</reference>
<dbReference type="RefSeq" id="WP_259094911.1">
    <property type="nucleotide sequence ID" value="NZ_CP130454.1"/>
</dbReference>
<dbReference type="InterPro" id="IPR050243">
    <property type="entry name" value="PHP_phosphatase"/>
</dbReference>
<proteinExistence type="predicted"/>
<dbReference type="PANTHER" id="PTHR36928">
    <property type="entry name" value="PHOSPHATASE YCDX-RELATED"/>
    <property type="match status" value="1"/>
</dbReference>
<dbReference type="Proteomes" id="UP001204798">
    <property type="component" value="Unassembled WGS sequence"/>
</dbReference>
<feature type="domain" description="Polymerase/histidinol phosphatase N-terminal" evidence="1">
    <location>
        <begin position="3"/>
        <end position="80"/>
    </location>
</feature>